<dbReference type="EMBL" id="LTAN01000009">
    <property type="protein sequence ID" value="OBR04312.1"/>
    <property type="molecule type" value="Genomic_DNA"/>
</dbReference>
<dbReference type="RefSeq" id="XP_018152830.1">
    <property type="nucleotide sequence ID" value="XM_018308413.1"/>
</dbReference>
<keyword evidence="2" id="KW-1185">Reference proteome</keyword>
<dbReference type="Proteomes" id="UP000092177">
    <property type="component" value="Chromosome 9"/>
</dbReference>
<evidence type="ECO:0000313" key="1">
    <source>
        <dbReference type="EMBL" id="OBR04312.1"/>
    </source>
</evidence>
<name>A0A1B7XX26_COLHI</name>
<organism evidence="1 2">
    <name type="scientific">Colletotrichum higginsianum (strain IMI 349063)</name>
    <name type="common">Crucifer anthracnose fungus</name>
    <dbReference type="NCBI Taxonomy" id="759273"/>
    <lineage>
        <taxon>Eukaryota</taxon>
        <taxon>Fungi</taxon>
        <taxon>Dikarya</taxon>
        <taxon>Ascomycota</taxon>
        <taxon>Pezizomycotina</taxon>
        <taxon>Sordariomycetes</taxon>
        <taxon>Hypocreomycetidae</taxon>
        <taxon>Glomerellales</taxon>
        <taxon>Glomerellaceae</taxon>
        <taxon>Colletotrichum</taxon>
        <taxon>Colletotrichum destructivum species complex</taxon>
    </lineage>
</organism>
<dbReference type="VEuPathDB" id="FungiDB:CH63R_13439"/>
<dbReference type="AlphaFoldDB" id="A0A1B7XX26"/>
<gene>
    <name evidence="1" type="ORF">CH63R_13439</name>
</gene>
<protein>
    <submittedName>
        <fullName evidence="1">Uncharacterized protein</fullName>
    </submittedName>
</protein>
<evidence type="ECO:0000313" key="2">
    <source>
        <dbReference type="Proteomes" id="UP000092177"/>
    </source>
</evidence>
<dbReference type="KEGG" id="chig:CH63R_13439"/>
<accession>A0A1B7XX26</accession>
<reference evidence="2" key="1">
    <citation type="journal article" date="2017" name="BMC Genomics">
        <title>Gapless genome assembly of Colletotrichum higginsianum reveals chromosome structure and association of transposable elements with secondary metabolite gene clusters.</title>
        <authorList>
            <person name="Dallery J.-F."/>
            <person name="Lapalu N."/>
            <person name="Zampounis A."/>
            <person name="Pigne S."/>
            <person name="Luyten I."/>
            <person name="Amselem J."/>
            <person name="Wittenberg A.H.J."/>
            <person name="Zhou S."/>
            <person name="de Queiroz M.V."/>
            <person name="Robin G.P."/>
            <person name="Auger A."/>
            <person name="Hainaut M."/>
            <person name="Henrissat B."/>
            <person name="Kim K.-T."/>
            <person name="Lee Y.-H."/>
            <person name="Lespinet O."/>
            <person name="Schwartz D.C."/>
            <person name="Thon M.R."/>
            <person name="O'Connell R.J."/>
        </authorList>
    </citation>
    <scope>NUCLEOTIDE SEQUENCE [LARGE SCALE GENOMIC DNA]</scope>
    <source>
        <strain evidence="2">IMI 349063</strain>
    </source>
</reference>
<comment type="caution">
    <text evidence="1">The sequence shown here is derived from an EMBL/GenBank/DDBJ whole genome shotgun (WGS) entry which is preliminary data.</text>
</comment>
<proteinExistence type="predicted"/>
<sequence length="174" mass="19415">MLSTRRKRHRDRLEALANLLFKQPDPPCTLRTSCSVRVGRWSVNSAFSTSPAIFQELGLGQFALLFGQTRFGIGAKAGQYLDHIRGGTLRSCEESYVFFKQVGDLEAKAGRQCSPPQADVGIEGQLLIRYEKRGNDEYEDTTVNFVALQGAWAPPDSAVIPRVRQKKKLKIATE</sequence>
<dbReference type="GeneID" id="28872520"/>